<keyword evidence="2" id="KW-1185">Reference proteome</keyword>
<accession>B0C1I1</accession>
<dbReference type="STRING" id="329726.AM1_4744"/>
<dbReference type="HOGENOM" id="CLU_110238_1_0_3"/>
<name>B0C1I1_ACAM1</name>
<dbReference type="AlphaFoldDB" id="B0C1I1"/>
<evidence type="ECO:0000313" key="2">
    <source>
        <dbReference type="Proteomes" id="UP000000268"/>
    </source>
</evidence>
<dbReference type="eggNOG" id="ENOG5032TEZ">
    <property type="taxonomic scope" value="Bacteria"/>
</dbReference>
<dbReference type="KEGG" id="amr:AM1_4744"/>
<reference evidence="1 2" key="1">
    <citation type="journal article" date="2008" name="Proc. Natl. Acad. Sci. U.S.A.">
        <title>Niche adaptation and genome expansion in the chlorophyll d-producing cyanobacterium Acaryochloris marina.</title>
        <authorList>
            <person name="Swingley W.D."/>
            <person name="Chen M."/>
            <person name="Cheung P.C."/>
            <person name="Conrad A.L."/>
            <person name="Dejesa L.C."/>
            <person name="Hao J."/>
            <person name="Honchak B.M."/>
            <person name="Karbach L.E."/>
            <person name="Kurdoglu A."/>
            <person name="Lahiri S."/>
            <person name="Mastrian S.D."/>
            <person name="Miyashita H."/>
            <person name="Page L."/>
            <person name="Ramakrishna P."/>
            <person name="Satoh S."/>
            <person name="Sattley W.M."/>
            <person name="Shimada Y."/>
            <person name="Taylor H.L."/>
            <person name="Tomo T."/>
            <person name="Tsuchiya T."/>
            <person name="Wang Z.T."/>
            <person name="Raymond J."/>
            <person name="Mimuro M."/>
            <person name="Blankenship R.E."/>
            <person name="Touchman J.W."/>
        </authorList>
    </citation>
    <scope>NUCLEOTIDE SEQUENCE [LARGE SCALE GENOMIC DNA]</scope>
    <source>
        <strain evidence="2">MBIC 11017</strain>
    </source>
</reference>
<dbReference type="RefSeq" id="WP_012165001.1">
    <property type="nucleotide sequence ID" value="NC_009925.1"/>
</dbReference>
<gene>
    <name evidence="1" type="ordered locus">AM1_4744</name>
</gene>
<protein>
    <submittedName>
        <fullName evidence="1">Uncharacterized protein</fullName>
    </submittedName>
</protein>
<dbReference type="OrthoDB" id="571472at2"/>
<evidence type="ECO:0000313" key="1">
    <source>
        <dbReference type="EMBL" id="ABW29716.1"/>
    </source>
</evidence>
<sequence length="146" mass="16815">MAESLRQAYQRFGGIQQSEVPWIIWLLENPDSPLALAGAIPLKEHDYLHLLLNRGKSPEDEAFIIGFTMGNDTTLNPFHLWVFKFAARFLYPQDYRFTQHHCDNFDAGVSQGKRLPTKNLCRFDFSSVEESSLEELRAVLTIDQIL</sequence>
<dbReference type="Proteomes" id="UP000000268">
    <property type="component" value="Chromosome"/>
</dbReference>
<dbReference type="EMBL" id="CP000828">
    <property type="protein sequence ID" value="ABW29716.1"/>
    <property type="molecule type" value="Genomic_DNA"/>
</dbReference>
<proteinExistence type="predicted"/>
<organism evidence="1 2">
    <name type="scientific">Acaryochloris marina (strain MBIC 11017)</name>
    <dbReference type="NCBI Taxonomy" id="329726"/>
    <lineage>
        <taxon>Bacteria</taxon>
        <taxon>Bacillati</taxon>
        <taxon>Cyanobacteriota</taxon>
        <taxon>Cyanophyceae</taxon>
        <taxon>Acaryochloridales</taxon>
        <taxon>Acaryochloridaceae</taxon>
        <taxon>Acaryochloris</taxon>
    </lineage>
</organism>